<dbReference type="InterPro" id="IPR055849">
    <property type="entry name" value="DUF7426"/>
</dbReference>
<sequence length="149" mass="16389">MALRPYEEFDVDPLVFPYKEAEYVCPPLSITAGLKLAEMQRDSESEAAQQGPVELWKMLLGPLWDRLIEDDVPEQFATRCGLTALADYQYGRNVAEATWEAGVDPKALAELVIQRAAQANRATRRSQSTGGATKTPSRARSKATTSPSS</sequence>
<proteinExistence type="predicted"/>
<name>A0A4T2BQE8_9MICO</name>
<evidence type="ECO:0000259" key="2">
    <source>
        <dbReference type="Pfam" id="PF24201"/>
    </source>
</evidence>
<feature type="domain" description="DUF7426" evidence="2">
    <location>
        <begin position="5"/>
        <end position="129"/>
    </location>
</feature>
<gene>
    <name evidence="3" type="ORF">D4765_14435</name>
</gene>
<accession>A0A4T2BQE8</accession>
<evidence type="ECO:0000313" key="4">
    <source>
        <dbReference type="Proteomes" id="UP000306192"/>
    </source>
</evidence>
<comment type="caution">
    <text evidence="3">The sequence shown here is derived from an EMBL/GenBank/DDBJ whole genome shotgun (WGS) entry which is preliminary data.</text>
</comment>
<dbReference type="Pfam" id="PF24201">
    <property type="entry name" value="DUF7426"/>
    <property type="match status" value="1"/>
</dbReference>
<protein>
    <recommendedName>
        <fullName evidence="2">DUF7426 domain-containing protein</fullName>
    </recommendedName>
</protein>
<keyword evidence="4" id="KW-1185">Reference proteome</keyword>
<dbReference type="RefSeq" id="WP_136642999.1">
    <property type="nucleotide sequence ID" value="NZ_QYRT01000033.1"/>
</dbReference>
<dbReference type="OrthoDB" id="3622864at2"/>
<feature type="compositionally biased region" description="Low complexity" evidence="1">
    <location>
        <begin position="118"/>
        <end position="127"/>
    </location>
</feature>
<dbReference type="AlphaFoldDB" id="A0A4T2BQE8"/>
<dbReference type="EMBL" id="QYRT01000033">
    <property type="protein sequence ID" value="TIH33677.1"/>
    <property type="molecule type" value="Genomic_DNA"/>
</dbReference>
<reference evidence="3 4" key="1">
    <citation type="journal article" date="2019" name="Microorganisms">
        <title>Systematic Affiliation and Genome Analysis of Subtercola vilae DB165(T) with Particular Emphasis on Cold Adaptation of an Isolate from a High-Altitude Cold Volcano Lake.</title>
        <authorList>
            <person name="Villalobos A.S."/>
            <person name="Wiese J."/>
            <person name="Imhoff J.F."/>
            <person name="Dorador C."/>
            <person name="Keller A."/>
            <person name="Hentschel U."/>
        </authorList>
    </citation>
    <scope>NUCLEOTIDE SEQUENCE [LARGE SCALE GENOMIC DNA]</scope>
    <source>
        <strain evidence="3 4">DB165</strain>
    </source>
</reference>
<feature type="compositionally biased region" description="Polar residues" evidence="1">
    <location>
        <begin position="128"/>
        <end position="149"/>
    </location>
</feature>
<evidence type="ECO:0000313" key="3">
    <source>
        <dbReference type="EMBL" id="TIH33677.1"/>
    </source>
</evidence>
<dbReference type="Proteomes" id="UP000306192">
    <property type="component" value="Unassembled WGS sequence"/>
</dbReference>
<evidence type="ECO:0000256" key="1">
    <source>
        <dbReference type="SAM" id="MobiDB-lite"/>
    </source>
</evidence>
<feature type="region of interest" description="Disordered" evidence="1">
    <location>
        <begin position="118"/>
        <end position="149"/>
    </location>
</feature>
<organism evidence="3 4">
    <name type="scientific">Subtercola vilae</name>
    <dbReference type="NCBI Taxonomy" id="2056433"/>
    <lineage>
        <taxon>Bacteria</taxon>
        <taxon>Bacillati</taxon>
        <taxon>Actinomycetota</taxon>
        <taxon>Actinomycetes</taxon>
        <taxon>Micrococcales</taxon>
        <taxon>Microbacteriaceae</taxon>
        <taxon>Subtercola</taxon>
    </lineage>
</organism>